<reference evidence="7" key="1">
    <citation type="journal article" date="2019" name="Int. J. Syst. Evol. Microbiol.">
        <title>The Global Catalogue of Microorganisms (GCM) 10K type strain sequencing project: providing services to taxonomists for standard genome sequencing and annotation.</title>
        <authorList>
            <consortium name="The Broad Institute Genomics Platform"/>
            <consortium name="The Broad Institute Genome Sequencing Center for Infectious Disease"/>
            <person name="Wu L."/>
            <person name="Ma J."/>
        </authorList>
    </citation>
    <scope>NUCLEOTIDE SEQUENCE [LARGE SCALE GENOMIC DNA]</scope>
    <source>
        <strain evidence="7">KCTC 42805</strain>
    </source>
</reference>
<dbReference type="GO" id="GO:0016787">
    <property type="term" value="F:hydrolase activity"/>
    <property type="evidence" value="ECO:0007669"/>
    <property type="project" value="UniProtKB-KW"/>
</dbReference>
<evidence type="ECO:0000313" key="7">
    <source>
        <dbReference type="Proteomes" id="UP001597469"/>
    </source>
</evidence>
<dbReference type="Proteomes" id="UP001597469">
    <property type="component" value="Unassembled WGS sequence"/>
</dbReference>
<feature type="domain" description="Peptidase S12 Pab87-related C-terminal" evidence="5">
    <location>
        <begin position="368"/>
        <end position="446"/>
    </location>
</feature>
<comment type="caution">
    <text evidence="6">The sequence shown here is derived from an EMBL/GenBank/DDBJ whole genome shotgun (WGS) entry which is preliminary data.</text>
</comment>
<feature type="chain" id="PRO_5047109324" evidence="3">
    <location>
        <begin position="23"/>
        <end position="458"/>
    </location>
</feature>
<keyword evidence="7" id="KW-1185">Reference proteome</keyword>
<dbReference type="RefSeq" id="WP_381522907.1">
    <property type="nucleotide sequence ID" value="NZ_JBHULN010000006.1"/>
</dbReference>
<proteinExistence type="predicted"/>
<dbReference type="EMBL" id="JBHULN010000006">
    <property type="protein sequence ID" value="MFD2571399.1"/>
    <property type="molecule type" value="Genomic_DNA"/>
</dbReference>
<evidence type="ECO:0000256" key="3">
    <source>
        <dbReference type="SAM" id="SignalP"/>
    </source>
</evidence>
<dbReference type="Pfam" id="PF11954">
    <property type="entry name" value="DUF3471"/>
    <property type="match status" value="1"/>
</dbReference>
<dbReference type="SUPFAM" id="SSF56601">
    <property type="entry name" value="beta-lactamase/transpeptidase-like"/>
    <property type="match status" value="1"/>
</dbReference>
<keyword evidence="6" id="KW-0378">Hydrolase</keyword>
<feature type="signal peptide" evidence="3">
    <location>
        <begin position="1"/>
        <end position="22"/>
    </location>
</feature>
<evidence type="ECO:0000256" key="1">
    <source>
        <dbReference type="ARBA" id="ARBA00004370"/>
    </source>
</evidence>
<dbReference type="PANTHER" id="PTHR46825">
    <property type="entry name" value="D-ALANYL-D-ALANINE-CARBOXYPEPTIDASE/ENDOPEPTIDASE AMPH"/>
    <property type="match status" value="1"/>
</dbReference>
<accession>A0ABW5M424</accession>
<gene>
    <name evidence="6" type="ORF">ACFSUS_12190</name>
</gene>
<comment type="subcellular location">
    <subcellularLocation>
        <location evidence="1">Membrane</location>
    </subcellularLocation>
</comment>
<dbReference type="InterPro" id="IPR021860">
    <property type="entry name" value="Peptidase_S12_Pab87-rel_C"/>
</dbReference>
<keyword evidence="3" id="KW-0732">Signal</keyword>
<dbReference type="Pfam" id="PF00144">
    <property type="entry name" value="Beta-lactamase"/>
    <property type="match status" value="1"/>
</dbReference>
<evidence type="ECO:0000259" key="5">
    <source>
        <dbReference type="Pfam" id="PF11954"/>
    </source>
</evidence>
<feature type="domain" description="Beta-lactamase-related" evidence="4">
    <location>
        <begin position="34"/>
        <end position="334"/>
    </location>
</feature>
<dbReference type="InterPro" id="IPR050491">
    <property type="entry name" value="AmpC-like"/>
</dbReference>
<evidence type="ECO:0000313" key="6">
    <source>
        <dbReference type="EMBL" id="MFD2571399.1"/>
    </source>
</evidence>
<dbReference type="InterPro" id="IPR001466">
    <property type="entry name" value="Beta-lactam-related"/>
</dbReference>
<dbReference type="PANTHER" id="PTHR46825:SF11">
    <property type="entry name" value="PENICILLIN-BINDING PROTEIN 4"/>
    <property type="match status" value="1"/>
</dbReference>
<sequence length="458" mass="52007">MKSLLWTATVLLVQILAPSLNAQPAKTTAEKLDEYLTSAQQAYRFNGALLVAHKGKVLLHKAHGVRNAVTKAPNDTSTRFPILSITKSFTSALILMLQERGKLSVEDKLSKYFPDYPNGNQIKLHHLMTHTSGIFNFTQMIDEGDSAIVCHPVPKERVLELFWNKPLEFTPGKQFSYNNSAYFLLGMIIEKVTGKPYEQAMREMVFQPLGMTHSGFDFINLPAQSRAFGYDTLTADYYSPYPHYDSTVVYSAGSIYSTTSDMYKWGRAVADQQLISPKSWKEAFTPRLNDYGYGWMIGDYSGKRYMRHSGGYPGFMSEFVYYPGEDITIILFNNFGNYDDSLFPLVMGLSAVVMNKPYDLWEPLQQVKLDKAALRQYIGSYVLNDKFGIDIVLKDDRLYAQGKGKTQFSELGLNVSGEDKFFIGAHNTRLTFQKDESGKVVKFTLRELGQDTEWKRLN</sequence>
<keyword evidence="2" id="KW-0472">Membrane</keyword>
<name>A0ABW5M424_9BACT</name>
<protein>
    <submittedName>
        <fullName evidence="6">Serine hydrolase</fullName>
    </submittedName>
</protein>
<evidence type="ECO:0000259" key="4">
    <source>
        <dbReference type="Pfam" id="PF00144"/>
    </source>
</evidence>
<dbReference type="InterPro" id="IPR012338">
    <property type="entry name" value="Beta-lactam/transpept-like"/>
</dbReference>
<evidence type="ECO:0000256" key="2">
    <source>
        <dbReference type="ARBA" id="ARBA00023136"/>
    </source>
</evidence>
<dbReference type="Gene3D" id="3.40.710.10">
    <property type="entry name" value="DD-peptidase/beta-lactamase superfamily"/>
    <property type="match status" value="1"/>
</dbReference>
<organism evidence="6 7">
    <name type="scientific">Spirosoma soli</name>
    <dbReference type="NCBI Taxonomy" id="1770529"/>
    <lineage>
        <taxon>Bacteria</taxon>
        <taxon>Pseudomonadati</taxon>
        <taxon>Bacteroidota</taxon>
        <taxon>Cytophagia</taxon>
        <taxon>Cytophagales</taxon>
        <taxon>Cytophagaceae</taxon>
        <taxon>Spirosoma</taxon>
    </lineage>
</organism>